<dbReference type="OrthoDB" id="9813214at2"/>
<dbReference type="Pfam" id="PF00534">
    <property type="entry name" value="Glycos_transf_1"/>
    <property type="match status" value="1"/>
</dbReference>
<dbReference type="Proteomes" id="UP000188613">
    <property type="component" value="Unassembled WGS sequence"/>
</dbReference>
<keyword evidence="1 4" id="KW-0808">Transferase</keyword>
<evidence type="ECO:0000259" key="2">
    <source>
        <dbReference type="Pfam" id="PF00534"/>
    </source>
</evidence>
<dbReference type="RefSeq" id="WP_076766317.1">
    <property type="nucleotide sequence ID" value="NZ_MSFI01000019.1"/>
</dbReference>
<evidence type="ECO:0000313" key="4">
    <source>
        <dbReference type="EMBL" id="OMP66632.1"/>
    </source>
</evidence>
<name>A0A1V2A6Y7_9BACI</name>
<reference evidence="4 5" key="1">
    <citation type="submission" date="2016-12" db="EMBL/GenBank/DDBJ databases">
        <title>Domibacillus sp. SAB 38T whole genome sequencing.</title>
        <authorList>
            <person name="Verma A."/>
            <person name="Ojha A.K."/>
            <person name="Krishnamurthi S."/>
        </authorList>
    </citation>
    <scope>NUCLEOTIDE SEQUENCE [LARGE SCALE GENOMIC DNA]</scope>
    <source>
        <strain evidence="4 5">SAB 38</strain>
    </source>
</reference>
<comment type="caution">
    <text evidence="4">The sequence shown here is derived from an EMBL/GenBank/DDBJ whole genome shotgun (WGS) entry which is preliminary data.</text>
</comment>
<dbReference type="Gene3D" id="3.40.50.2000">
    <property type="entry name" value="Glycogen Phosphorylase B"/>
    <property type="match status" value="2"/>
</dbReference>
<dbReference type="GO" id="GO:0016757">
    <property type="term" value="F:glycosyltransferase activity"/>
    <property type="evidence" value="ECO:0007669"/>
    <property type="project" value="InterPro"/>
</dbReference>
<protein>
    <submittedName>
        <fullName evidence="4">Glycosyl transferase</fullName>
    </submittedName>
</protein>
<keyword evidence="5" id="KW-1185">Reference proteome</keyword>
<dbReference type="InterPro" id="IPR001296">
    <property type="entry name" value="Glyco_trans_1"/>
</dbReference>
<organism evidence="4 5">
    <name type="scientific">Domibacillus epiphyticus</name>
    <dbReference type="NCBI Taxonomy" id="1714355"/>
    <lineage>
        <taxon>Bacteria</taxon>
        <taxon>Bacillati</taxon>
        <taxon>Bacillota</taxon>
        <taxon>Bacilli</taxon>
        <taxon>Bacillales</taxon>
        <taxon>Bacillaceae</taxon>
        <taxon>Domibacillus</taxon>
    </lineage>
</organism>
<feature type="domain" description="Glycosyltransferase subfamily 4-like N-terminal" evidence="3">
    <location>
        <begin position="22"/>
        <end position="164"/>
    </location>
</feature>
<dbReference type="AlphaFoldDB" id="A0A1V2A6Y7"/>
<dbReference type="InterPro" id="IPR028098">
    <property type="entry name" value="Glyco_trans_4-like_N"/>
</dbReference>
<dbReference type="PANTHER" id="PTHR46401">
    <property type="entry name" value="GLYCOSYLTRANSFERASE WBBK-RELATED"/>
    <property type="match status" value="1"/>
</dbReference>
<evidence type="ECO:0000259" key="3">
    <source>
        <dbReference type="Pfam" id="PF13439"/>
    </source>
</evidence>
<dbReference type="EMBL" id="MSFI01000019">
    <property type="protein sequence ID" value="OMP66632.1"/>
    <property type="molecule type" value="Genomic_DNA"/>
</dbReference>
<dbReference type="STRING" id="1714355.BTO28_11355"/>
<accession>A0A1V2A6Y7</accession>
<dbReference type="SUPFAM" id="SSF53756">
    <property type="entry name" value="UDP-Glycosyltransferase/glycogen phosphorylase"/>
    <property type="match status" value="1"/>
</dbReference>
<dbReference type="PANTHER" id="PTHR46401:SF2">
    <property type="entry name" value="GLYCOSYLTRANSFERASE WBBK-RELATED"/>
    <property type="match status" value="1"/>
</dbReference>
<dbReference type="CDD" id="cd03794">
    <property type="entry name" value="GT4_WbuB-like"/>
    <property type="match status" value="1"/>
</dbReference>
<proteinExistence type="predicted"/>
<evidence type="ECO:0000313" key="5">
    <source>
        <dbReference type="Proteomes" id="UP000188613"/>
    </source>
</evidence>
<dbReference type="GO" id="GO:0009103">
    <property type="term" value="P:lipopolysaccharide biosynthetic process"/>
    <property type="evidence" value="ECO:0007669"/>
    <property type="project" value="TreeGrafter"/>
</dbReference>
<sequence>MKICHLTSVHSHTDTRIFLKECRSLKKAGYEVHFVVPGVQDTIIDGVQIHGLRKEKGSRLKRMTKTVNQVLKIGLEIDADVYHFHDPELIPVGLKLKKQGKKVIYDVHEDVPKQIMTKNWLPKNLRKVISKTFEQYENRAVKKFDKIITATPYIRDRFLKLGCAVQDVNNYPLLEELKIEDGKWAEKENVVCYVGGISVTRGINEMTMALTYTENISLLLAGKFTYNTEKEAVKSLDGWSKVKELGFLNREQVKDIYRKSKAGMVVLHPTLNYVDALPVKMFEYMAAGIPVIASNFPLWKSIIEENDSGVCVDPLKPKEIGHAINFLMENPKEAERMGKNGRIAVETKFNWESESQKLIDVYENLLQN</sequence>
<gene>
    <name evidence="4" type="ORF">BTO28_11355</name>
</gene>
<feature type="domain" description="Glycosyl transferase family 1" evidence="2">
    <location>
        <begin position="179"/>
        <end position="342"/>
    </location>
</feature>
<evidence type="ECO:0000256" key="1">
    <source>
        <dbReference type="ARBA" id="ARBA00022679"/>
    </source>
</evidence>
<dbReference type="Pfam" id="PF13439">
    <property type="entry name" value="Glyco_transf_4"/>
    <property type="match status" value="1"/>
</dbReference>